<dbReference type="InterPro" id="IPR036890">
    <property type="entry name" value="HATPase_C_sf"/>
</dbReference>
<dbReference type="AlphaFoldDB" id="A0A9D1G3T1"/>
<evidence type="ECO:0000256" key="2">
    <source>
        <dbReference type="ARBA" id="ARBA00022553"/>
    </source>
</evidence>
<dbReference type="PANTHER" id="PTHR43156:SF2">
    <property type="entry name" value="STAGE II SPORULATION PROTEIN E"/>
    <property type="match status" value="1"/>
</dbReference>
<organism evidence="8 9">
    <name type="scientific">Candidatus Scatomorpha pullistercoris</name>
    <dbReference type="NCBI Taxonomy" id="2840929"/>
    <lineage>
        <taxon>Bacteria</taxon>
        <taxon>Bacillati</taxon>
        <taxon>Bacillota</taxon>
        <taxon>Clostridia</taxon>
        <taxon>Eubacteriales</taxon>
        <taxon>Candidatus Scatomorpha</taxon>
    </lineage>
</organism>
<dbReference type="Pfam" id="PF13581">
    <property type="entry name" value="HATPase_c_2"/>
    <property type="match status" value="1"/>
</dbReference>
<keyword evidence="4" id="KW-0418">Kinase</keyword>
<dbReference type="InterPro" id="IPR052016">
    <property type="entry name" value="Bact_Sigma-Reg"/>
</dbReference>
<sequence>MLDGAECYIAYSPMSVTEWTMVTVIEVDDASISGPIEALRENADSITAETITAMNGKLGIIALFFLLVAVVVTALVIAASYKFSHRLAQPLVMLTDGAKRISGGDLDFNIEVRSGDEAEELSDAFNHMTASLKEYIENLSRVTAEKERIGAELHVATQIQASMLPCIFPAFPERSEFDIYASMTPAKEVGGDFYDFFLVDDDHLALVIADVSGKGVPAALFMVIAKTLLKNRAQMGAGPKEVLEVVNDQLCESNEAEMFVTVWLGIYEISTGKLRAANAGHEYPAIRRKDGSFELYKDRHGFVLAGMQGMKYREYELQLDEGDELFVYTDGVTEATDAAEQLYGTDRLLAALNSAGDCEPEELLMAVKADIDRFVAEAPQFDDITMLSLKRRGISAGDELTLEAKVENIEKAAAFVEERLERLDCSIKSKTQLAIAIDEIMSNIARYAYAPGTGEATLRFEHGDGAVTLTFIDRGVPYDPLAKPDPDTTLSAEERQIGGLGIYMVKKSMDACGYEYRDGQNIFWIRKRL</sequence>
<keyword evidence="6" id="KW-0472">Membrane</keyword>
<dbReference type="InterPro" id="IPR003660">
    <property type="entry name" value="HAMP_dom"/>
</dbReference>
<dbReference type="Gene3D" id="3.60.40.10">
    <property type="entry name" value="PPM-type phosphatase domain"/>
    <property type="match status" value="1"/>
</dbReference>
<dbReference type="SMART" id="SM00304">
    <property type="entry name" value="HAMP"/>
    <property type="match status" value="1"/>
</dbReference>
<dbReference type="GO" id="GO:0016301">
    <property type="term" value="F:kinase activity"/>
    <property type="evidence" value="ECO:0007669"/>
    <property type="project" value="UniProtKB-KW"/>
</dbReference>
<comment type="subcellular location">
    <subcellularLocation>
        <location evidence="1">Membrane</location>
    </subcellularLocation>
</comment>
<dbReference type="GO" id="GO:0007165">
    <property type="term" value="P:signal transduction"/>
    <property type="evidence" value="ECO:0007669"/>
    <property type="project" value="InterPro"/>
</dbReference>
<dbReference type="GO" id="GO:0016020">
    <property type="term" value="C:membrane"/>
    <property type="evidence" value="ECO:0007669"/>
    <property type="project" value="UniProtKB-SubCell"/>
</dbReference>
<keyword evidence="6" id="KW-1133">Transmembrane helix</keyword>
<dbReference type="InterPro" id="IPR003594">
    <property type="entry name" value="HATPase_dom"/>
</dbReference>
<dbReference type="Proteomes" id="UP000886876">
    <property type="component" value="Unassembled WGS sequence"/>
</dbReference>
<dbReference type="SUPFAM" id="SSF158472">
    <property type="entry name" value="HAMP domain-like"/>
    <property type="match status" value="1"/>
</dbReference>
<feature type="domain" description="HAMP" evidence="7">
    <location>
        <begin position="85"/>
        <end position="137"/>
    </location>
</feature>
<protein>
    <submittedName>
        <fullName evidence="8">SpoIIE family protein phosphatase</fullName>
    </submittedName>
</protein>
<evidence type="ECO:0000256" key="3">
    <source>
        <dbReference type="ARBA" id="ARBA00022679"/>
    </source>
</evidence>
<dbReference type="InterPro" id="IPR001932">
    <property type="entry name" value="PPM-type_phosphatase-like_dom"/>
</dbReference>
<name>A0A9D1G3T1_9FIRM</name>
<dbReference type="PANTHER" id="PTHR43156">
    <property type="entry name" value="STAGE II SPORULATION PROTEIN E-RELATED"/>
    <property type="match status" value="1"/>
</dbReference>
<evidence type="ECO:0000256" key="6">
    <source>
        <dbReference type="SAM" id="Phobius"/>
    </source>
</evidence>
<keyword evidence="2" id="KW-0597">Phosphoprotein</keyword>
<comment type="caution">
    <text evidence="8">The sequence shown here is derived from an EMBL/GenBank/DDBJ whole genome shotgun (WGS) entry which is preliminary data.</text>
</comment>
<reference evidence="8" key="2">
    <citation type="journal article" date="2021" name="PeerJ">
        <title>Extensive microbial diversity within the chicken gut microbiome revealed by metagenomics and culture.</title>
        <authorList>
            <person name="Gilroy R."/>
            <person name="Ravi A."/>
            <person name="Getino M."/>
            <person name="Pursley I."/>
            <person name="Horton D.L."/>
            <person name="Alikhan N.F."/>
            <person name="Baker D."/>
            <person name="Gharbi K."/>
            <person name="Hall N."/>
            <person name="Watson M."/>
            <person name="Adriaenssens E.M."/>
            <person name="Foster-Nyarko E."/>
            <person name="Jarju S."/>
            <person name="Secka A."/>
            <person name="Antonio M."/>
            <person name="Oren A."/>
            <person name="Chaudhuri R.R."/>
            <person name="La Ragione R."/>
            <person name="Hildebrand F."/>
            <person name="Pallen M.J."/>
        </authorList>
    </citation>
    <scope>NUCLEOTIDE SEQUENCE</scope>
    <source>
        <strain evidence="8">ChiHecec3B27-6122</strain>
    </source>
</reference>
<evidence type="ECO:0000256" key="4">
    <source>
        <dbReference type="ARBA" id="ARBA00022777"/>
    </source>
</evidence>
<evidence type="ECO:0000313" key="8">
    <source>
        <dbReference type="EMBL" id="HIS96795.1"/>
    </source>
</evidence>
<reference evidence="8" key="1">
    <citation type="submission" date="2020-10" db="EMBL/GenBank/DDBJ databases">
        <authorList>
            <person name="Gilroy R."/>
        </authorList>
    </citation>
    <scope>NUCLEOTIDE SEQUENCE</scope>
    <source>
        <strain evidence="8">ChiHecec3B27-6122</strain>
    </source>
</reference>
<dbReference type="SMART" id="SM00331">
    <property type="entry name" value="PP2C_SIG"/>
    <property type="match status" value="1"/>
</dbReference>
<keyword evidence="6" id="KW-0812">Transmembrane</keyword>
<dbReference type="Pfam" id="PF00672">
    <property type="entry name" value="HAMP"/>
    <property type="match status" value="1"/>
</dbReference>
<dbReference type="Gene3D" id="6.10.340.10">
    <property type="match status" value="1"/>
</dbReference>
<dbReference type="SUPFAM" id="SSF55874">
    <property type="entry name" value="ATPase domain of HSP90 chaperone/DNA topoisomerase II/histidine kinase"/>
    <property type="match status" value="1"/>
</dbReference>
<feature type="transmembrane region" description="Helical" evidence="6">
    <location>
        <begin position="58"/>
        <end position="81"/>
    </location>
</feature>
<dbReference type="CDD" id="cd16936">
    <property type="entry name" value="HATPase_RsbW-like"/>
    <property type="match status" value="1"/>
</dbReference>
<dbReference type="EMBL" id="DVJS01000052">
    <property type="protein sequence ID" value="HIS96795.1"/>
    <property type="molecule type" value="Genomic_DNA"/>
</dbReference>
<dbReference type="CDD" id="cd06225">
    <property type="entry name" value="HAMP"/>
    <property type="match status" value="1"/>
</dbReference>
<evidence type="ECO:0000259" key="7">
    <source>
        <dbReference type="PROSITE" id="PS50885"/>
    </source>
</evidence>
<evidence type="ECO:0000256" key="1">
    <source>
        <dbReference type="ARBA" id="ARBA00004370"/>
    </source>
</evidence>
<dbReference type="SUPFAM" id="SSF81606">
    <property type="entry name" value="PP2C-like"/>
    <property type="match status" value="1"/>
</dbReference>
<accession>A0A9D1G3T1</accession>
<proteinExistence type="predicted"/>
<gene>
    <name evidence="8" type="ORF">IAD42_02350</name>
</gene>
<keyword evidence="5" id="KW-0378">Hydrolase</keyword>
<keyword evidence="3" id="KW-0808">Transferase</keyword>
<dbReference type="PROSITE" id="PS50885">
    <property type="entry name" value="HAMP"/>
    <property type="match status" value="1"/>
</dbReference>
<evidence type="ECO:0000313" key="9">
    <source>
        <dbReference type="Proteomes" id="UP000886876"/>
    </source>
</evidence>
<evidence type="ECO:0000256" key="5">
    <source>
        <dbReference type="ARBA" id="ARBA00022801"/>
    </source>
</evidence>
<dbReference type="Pfam" id="PF07228">
    <property type="entry name" value="SpoIIE"/>
    <property type="match status" value="1"/>
</dbReference>
<dbReference type="InterPro" id="IPR036457">
    <property type="entry name" value="PPM-type-like_dom_sf"/>
</dbReference>
<dbReference type="GO" id="GO:0016791">
    <property type="term" value="F:phosphatase activity"/>
    <property type="evidence" value="ECO:0007669"/>
    <property type="project" value="TreeGrafter"/>
</dbReference>
<dbReference type="Gene3D" id="3.30.565.10">
    <property type="entry name" value="Histidine kinase-like ATPase, C-terminal domain"/>
    <property type="match status" value="1"/>
</dbReference>